<gene>
    <name evidence="2" type="ORF">ABEB36_000941</name>
</gene>
<organism evidence="2 3">
    <name type="scientific">Hypothenemus hampei</name>
    <name type="common">Coffee berry borer</name>
    <dbReference type="NCBI Taxonomy" id="57062"/>
    <lineage>
        <taxon>Eukaryota</taxon>
        <taxon>Metazoa</taxon>
        <taxon>Ecdysozoa</taxon>
        <taxon>Arthropoda</taxon>
        <taxon>Hexapoda</taxon>
        <taxon>Insecta</taxon>
        <taxon>Pterygota</taxon>
        <taxon>Neoptera</taxon>
        <taxon>Endopterygota</taxon>
        <taxon>Coleoptera</taxon>
        <taxon>Polyphaga</taxon>
        <taxon>Cucujiformia</taxon>
        <taxon>Curculionidae</taxon>
        <taxon>Scolytinae</taxon>
        <taxon>Hypothenemus</taxon>
    </lineage>
</organism>
<dbReference type="Proteomes" id="UP001566132">
    <property type="component" value="Unassembled WGS sequence"/>
</dbReference>
<sequence>MEARTAPEAANPGGGKRRRRRRKRRLQPSNKQSSRKAKTAVEAAIAGGIEVRVAKL</sequence>
<evidence type="ECO:0000256" key="1">
    <source>
        <dbReference type="SAM" id="MobiDB-lite"/>
    </source>
</evidence>
<evidence type="ECO:0000313" key="3">
    <source>
        <dbReference type="Proteomes" id="UP001566132"/>
    </source>
</evidence>
<keyword evidence="3" id="KW-1185">Reference proteome</keyword>
<proteinExistence type="predicted"/>
<dbReference type="AlphaFoldDB" id="A0ABD1FFK7"/>
<dbReference type="EMBL" id="JBDJPC010000001">
    <property type="protein sequence ID" value="KAL1517134.1"/>
    <property type="molecule type" value="Genomic_DNA"/>
</dbReference>
<accession>A0ABD1FFK7</accession>
<feature type="compositionally biased region" description="Basic residues" evidence="1">
    <location>
        <begin position="15"/>
        <end position="26"/>
    </location>
</feature>
<feature type="region of interest" description="Disordered" evidence="1">
    <location>
        <begin position="1"/>
        <end position="39"/>
    </location>
</feature>
<evidence type="ECO:0000313" key="2">
    <source>
        <dbReference type="EMBL" id="KAL1517134.1"/>
    </source>
</evidence>
<comment type="caution">
    <text evidence="2">The sequence shown here is derived from an EMBL/GenBank/DDBJ whole genome shotgun (WGS) entry which is preliminary data.</text>
</comment>
<protein>
    <submittedName>
        <fullName evidence="2">Uncharacterized protein</fullName>
    </submittedName>
</protein>
<name>A0ABD1FFK7_HYPHA</name>
<reference evidence="2 3" key="1">
    <citation type="submission" date="2024-05" db="EMBL/GenBank/DDBJ databases">
        <title>Genetic variation in Jamaican populations of the coffee berry borer (Hypothenemus hampei).</title>
        <authorList>
            <person name="Errbii M."/>
            <person name="Myrie A."/>
        </authorList>
    </citation>
    <scope>NUCLEOTIDE SEQUENCE [LARGE SCALE GENOMIC DNA]</scope>
    <source>
        <strain evidence="2">JA-Hopewell-2020-01-JO</strain>
        <tissue evidence="2">Whole body</tissue>
    </source>
</reference>